<dbReference type="EMBL" id="ASTJ01000042">
    <property type="protein sequence ID" value="EPC00228.1"/>
    <property type="molecule type" value="Genomic_DNA"/>
</dbReference>
<reference evidence="1 2" key="1">
    <citation type="journal article" date="2013" name="Genome Announc.">
        <title>Draft genome sequence of the moderately halophilic gammaproteobacterium Halomonas anticariensis FP35.</title>
        <authorList>
            <person name="Tahrioui A."/>
            <person name="Quesada E."/>
            <person name="Llamas I."/>
        </authorList>
    </citation>
    <scope>NUCLEOTIDE SEQUENCE [LARGE SCALE GENOMIC DNA]</scope>
    <source>
        <strain evidence="2">DSM 16096 / CECT 5854 / LMG 22089 / FP35</strain>
    </source>
</reference>
<accession>S2KIN4</accession>
<organism evidence="1 2">
    <name type="scientific">Litchfieldella anticariensis (strain DSM 16096 / CECT 5854 / CIP 108499 / LMG 22089 / FP35)</name>
    <name type="common">Halomonas anticariensis</name>
    <dbReference type="NCBI Taxonomy" id="1121939"/>
    <lineage>
        <taxon>Bacteria</taxon>
        <taxon>Pseudomonadati</taxon>
        <taxon>Pseudomonadota</taxon>
        <taxon>Gammaproteobacteria</taxon>
        <taxon>Oceanospirillales</taxon>
        <taxon>Halomonadaceae</taxon>
        <taxon>Litchfieldella</taxon>
    </lineage>
</organism>
<gene>
    <name evidence="1" type="ORF">L861_06965</name>
</gene>
<sequence length="118" mass="13360">MMLPHGALRMFLPGRLLDTSEQRHANRCSLFAGDLQPYIAFRLILPGPTMNPAQRFRQILLFYPSRQGLLLLLIGPVIENETVSLRMFLTHDLDKELLIFTCLVLAEFPAHTTSPSLA</sequence>
<keyword evidence="2" id="KW-1185">Reference proteome</keyword>
<name>S2KIN4_LITA3</name>
<proteinExistence type="predicted"/>
<dbReference type="AlphaFoldDB" id="S2KIN4"/>
<protein>
    <submittedName>
        <fullName evidence="1">Uncharacterized protein</fullName>
    </submittedName>
</protein>
<comment type="caution">
    <text evidence="1">The sequence shown here is derived from an EMBL/GenBank/DDBJ whole genome shotgun (WGS) entry which is preliminary data.</text>
</comment>
<evidence type="ECO:0000313" key="2">
    <source>
        <dbReference type="Proteomes" id="UP000014463"/>
    </source>
</evidence>
<evidence type="ECO:0000313" key="1">
    <source>
        <dbReference type="EMBL" id="EPC00228.1"/>
    </source>
</evidence>
<dbReference type="Proteomes" id="UP000014463">
    <property type="component" value="Unassembled WGS sequence"/>
</dbReference>